<dbReference type="PANTHER" id="PTHR11487:SF0">
    <property type="entry name" value="S-ACYL FATTY ACID SYNTHASE THIOESTERASE, MEDIUM CHAIN"/>
    <property type="match status" value="1"/>
</dbReference>
<proteinExistence type="inferred from homology"/>
<dbReference type="InterPro" id="IPR012223">
    <property type="entry name" value="TEII"/>
</dbReference>
<dbReference type="PANTHER" id="PTHR11487">
    <property type="entry name" value="THIOESTERASE"/>
    <property type="match status" value="1"/>
</dbReference>
<dbReference type="SUPFAM" id="SSF53474">
    <property type="entry name" value="alpha/beta-Hydrolases"/>
    <property type="match status" value="1"/>
</dbReference>
<dbReference type="AlphaFoldDB" id="A0AAU7K956"/>
<reference evidence="3" key="1">
    <citation type="submission" date="2024-05" db="EMBL/GenBank/DDBJ databases">
        <authorList>
            <person name="Kim S."/>
            <person name="Heo J."/>
            <person name="Choi H."/>
            <person name="Choi Y."/>
            <person name="Kwon S.-W."/>
            <person name="Kim Y."/>
        </authorList>
    </citation>
    <scope>NUCLEOTIDE SEQUENCE</scope>
    <source>
        <strain evidence="3">KACC 23697</strain>
    </source>
</reference>
<evidence type="ECO:0000313" key="3">
    <source>
        <dbReference type="EMBL" id="XBO48993.1"/>
    </source>
</evidence>
<keyword evidence="3" id="KW-0378">Hydrolase</keyword>
<gene>
    <name evidence="3" type="ORF">ABEG20_05180</name>
</gene>
<dbReference type="InterPro" id="IPR029058">
    <property type="entry name" value="AB_hydrolase_fold"/>
</dbReference>
<name>A0AAU7K956_9SPHI</name>
<dbReference type="Gene3D" id="3.40.50.1820">
    <property type="entry name" value="alpha/beta hydrolase"/>
    <property type="match status" value="1"/>
</dbReference>
<evidence type="ECO:0000256" key="1">
    <source>
        <dbReference type="ARBA" id="ARBA00007169"/>
    </source>
</evidence>
<evidence type="ECO:0000259" key="2">
    <source>
        <dbReference type="Pfam" id="PF00975"/>
    </source>
</evidence>
<dbReference type="GO" id="GO:0008610">
    <property type="term" value="P:lipid biosynthetic process"/>
    <property type="evidence" value="ECO:0007669"/>
    <property type="project" value="TreeGrafter"/>
</dbReference>
<dbReference type="RefSeq" id="WP_406826326.1">
    <property type="nucleotide sequence ID" value="NZ_CP157485.1"/>
</dbReference>
<dbReference type="InterPro" id="IPR001031">
    <property type="entry name" value="Thioesterase"/>
</dbReference>
<organism evidence="3">
    <name type="scientific">Pedobacter sp. KACC 23697</name>
    <dbReference type="NCBI Taxonomy" id="3149230"/>
    <lineage>
        <taxon>Bacteria</taxon>
        <taxon>Pseudomonadati</taxon>
        <taxon>Bacteroidota</taxon>
        <taxon>Sphingobacteriia</taxon>
        <taxon>Sphingobacteriales</taxon>
        <taxon>Sphingobacteriaceae</taxon>
        <taxon>Pedobacter</taxon>
    </lineage>
</organism>
<feature type="domain" description="Thioesterase" evidence="2">
    <location>
        <begin position="5"/>
        <end position="223"/>
    </location>
</feature>
<protein>
    <submittedName>
        <fullName evidence="3">Alpha/beta fold hydrolase</fullName>
    </submittedName>
</protein>
<dbReference type="EMBL" id="CP157485">
    <property type="protein sequence ID" value="XBO48993.1"/>
    <property type="molecule type" value="Genomic_DNA"/>
</dbReference>
<dbReference type="GO" id="GO:0016787">
    <property type="term" value="F:hydrolase activity"/>
    <property type="evidence" value="ECO:0007669"/>
    <property type="project" value="UniProtKB-KW"/>
</dbReference>
<dbReference type="Pfam" id="PF00975">
    <property type="entry name" value="Thioesterase"/>
    <property type="match status" value="1"/>
</dbReference>
<accession>A0AAU7K956</accession>
<sequence>MPKPQLFFLHFAGGNCYSYQQITPLLKDFDIVPLELPGRGRRMDEDLLKDYEMAAQDFYQQIVRKLCCENFAVYGHSMGATLAIRVVELLESDGKKPIILFVSGNPGPGANENRHRYLMPTEDFREELKLLGGVPDAFLENKELFDFFEPILRADFEIAEGNNSEKVLPVNTPIYAMMGSLEEKIDRINTWSRFTQKQFRYEILEGDHFFIMKHPSRIAEIIRYNFSIQNFSESSR</sequence>
<comment type="similarity">
    <text evidence="1">Belongs to the thioesterase family.</text>
</comment>